<keyword evidence="5" id="KW-1185">Reference proteome</keyword>
<evidence type="ECO:0000256" key="1">
    <source>
        <dbReference type="SAM" id="MobiDB-lite"/>
    </source>
</evidence>
<keyword evidence="2" id="KW-1133">Transmembrane helix</keyword>
<feature type="compositionally biased region" description="Polar residues" evidence="1">
    <location>
        <begin position="20"/>
        <end position="33"/>
    </location>
</feature>
<feature type="compositionally biased region" description="Basic and acidic residues" evidence="1">
    <location>
        <begin position="36"/>
        <end position="46"/>
    </location>
</feature>
<feature type="region of interest" description="Disordered" evidence="1">
    <location>
        <begin position="16"/>
        <end position="57"/>
    </location>
</feature>
<accession>A0AAV1KEX2</accession>
<feature type="compositionally biased region" description="Acidic residues" evidence="1">
    <location>
        <begin position="47"/>
        <end position="56"/>
    </location>
</feature>
<organism evidence="4 5">
    <name type="scientific">Parnassius mnemosyne</name>
    <name type="common">clouded apollo</name>
    <dbReference type="NCBI Taxonomy" id="213953"/>
    <lineage>
        <taxon>Eukaryota</taxon>
        <taxon>Metazoa</taxon>
        <taxon>Ecdysozoa</taxon>
        <taxon>Arthropoda</taxon>
        <taxon>Hexapoda</taxon>
        <taxon>Insecta</taxon>
        <taxon>Pterygota</taxon>
        <taxon>Neoptera</taxon>
        <taxon>Endopterygota</taxon>
        <taxon>Lepidoptera</taxon>
        <taxon>Glossata</taxon>
        <taxon>Ditrysia</taxon>
        <taxon>Papilionoidea</taxon>
        <taxon>Papilionidae</taxon>
        <taxon>Parnassiinae</taxon>
        <taxon>Parnassini</taxon>
        <taxon>Parnassius</taxon>
        <taxon>Driopa</taxon>
    </lineage>
</organism>
<dbReference type="EMBL" id="CAVLGL010000024">
    <property type="protein sequence ID" value="CAK1581385.1"/>
    <property type="molecule type" value="Genomic_DNA"/>
</dbReference>
<protein>
    <recommendedName>
        <fullName evidence="3">PiggyBac transposable element-derived protein domain-containing protein</fullName>
    </recommendedName>
</protein>
<reference evidence="4 5" key="1">
    <citation type="submission" date="2023-11" db="EMBL/GenBank/DDBJ databases">
        <authorList>
            <person name="Hedman E."/>
            <person name="Englund M."/>
            <person name="Stromberg M."/>
            <person name="Nyberg Akerstrom W."/>
            <person name="Nylinder S."/>
            <person name="Jareborg N."/>
            <person name="Kallberg Y."/>
            <person name="Kronander E."/>
        </authorList>
    </citation>
    <scope>NUCLEOTIDE SEQUENCE [LARGE SCALE GENOMIC DNA]</scope>
</reference>
<feature type="region of interest" description="Disordered" evidence="1">
    <location>
        <begin position="77"/>
        <end position="99"/>
    </location>
</feature>
<gene>
    <name evidence="4" type="ORF">PARMNEM_LOCUS3058</name>
</gene>
<proteinExistence type="predicted"/>
<keyword evidence="2" id="KW-0472">Membrane</keyword>
<dbReference type="PANTHER" id="PTHR46599">
    <property type="entry name" value="PIGGYBAC TRANSPOSABLE ELEMENT-DERIVED PROTEIN 4"/>
    <property type="match status" value="1"/>
</dbReference>
<keyword evidence="2" id="KW-0812">Transmembrane</keyword>
<evidence type="ECO:0000259" key="3">
    <source>
        <dbReference type="Pfam" id="PF13843"/>
    </source>
</evidence>
<sequence>MDLRSLNEKIIQWLVDSETESIPDNQPQSSASVDGNHLEAEIHTETDGSDEDAADLSDDKFFVPRRSDSRRLVIDSDDDTSLTSCTDQMGSEHEVPPQQQSIIQPSQNIMYGKNQHKWSTKPRDPRTRTAARNVLHIVPGPTGMAKELSQPKNLFYLFVEEEMIDVIVKYTNAEIDIKNNKYKTSKYTTTQTSANEMKALLGLLIQSAGLKSNHLPTRTLFDTLRSAKTYKACMSAERFEFLLRCMRFDDRNTRQERRVSDRLAPIRNFWEQFIENCRKWYKPGSCITVDEQLVGFRGRCPFRMYIPNKPNKYGLKLVMMADSSTKYMCNATPYMGKNMNRGNEPLANYFVKELSKPYYGSNRNITTDNWFTSVPLAAELLKPPYKLTVVGTLRSNKREIPKEMRNFRNRRVGTSMFGFDKEITLVSYKPKSNKLVYLISTIHDQPAINIDSKKPEIIEFYNSTKGAVDTVDQMCSIMSTSRKTNRWPLCLFYDILNLSIVNAYVIYVSYAIRNGKKTFEKKAFCFRNGRRTDEALAAREISDCKFATKLEAHHRGDLENL</sequence>
<comment type="caution">
    <text evidence="4">The sequence shown here is derived from an EMBL/GenBank/DDBJ whole genome shotgun (WGS) entry which is preliminary data.</text>
</comment>
<feature type="transmembrane region" description="Helical" evidence="2">
    <location>
        <begin position="491"/>
        <end position="512"/>
    </location>
</feature>
<feature type="domain" description="PiggyBac transposable element-derived protein" evidence="3">
    <location>
        <begin position="151"/>
        <end position="504"/>
    </location>
</feature>
<evidence type="ECO:0000313" key="4">
    <source>
        <dbReference type="EMBL" id="CAK1581385.1"/>
    </source>
</evidence>
<evidence type="ECO:0000256" key="2">
    <source>
        <dbReference type="SAM" id="Phobius"/>
    </source>
</evidence>
<dbReference type="PANTHER" id="PTHR46599:SF6">
    <property type="entry name" value="DUAL SPECIFICITY PHOSPHATASE 26"/>
    <property type="match status" value="1"/>
</dbReference>
<dbReference type="Proteomes" id="UP001314205">
    <property type="component" value="Unassembled WGS sequence"/>
</dbReference>
<evidence type="ECO:0000313" key="5">
    <source>
        <dbReference type="Proteomes" id="UP001314205"/>
    </source>
</evidence>
<name>A0AAV1KEX2_9NEOP</name>
<dbReference type="Pfam" id="PF13843">
    <property type="entry name" value="DDE_Tnp_1_7"/>
    <property type="match status" value="1"/>
</dbReference>
<dbReference type="AlphaFoldDB" id="A0AAV1KEX2"/>
<dbReference type="InterPro" id="IPR029526">
    <property type="entry name" value="PGBD"/>
</dbReference>